<evidence type="ECO:0000313" key="3">
    <source>
        <dbReference type="Proteomes" id="UP001374579"/>
    </source>
</evidence>
<gene>
    <name evidence="2" type="ORF">V1264_011273</name>
</gene>
<organism evidence="2 3">
    <name type="scientific">Littorina saxatilis</name>
    <dbReference type="NCBI Taxonomy" id="31220"/>
    <lineage>
        <taxon>Eukaryota</taxon>
        <taxon>Metazoa</taxon>
        <taxon>Spiralia</taxon>
        <taxon>Lophotrochozoa</taxon>
        <taxon>Mollusca</taxon>
        <taxon>Gastropoda</taxon>
        <taxon>Caenogastropoda</taxon>
        <taxon>Littorinimorpha</taxon>
        <taxon>Littorinoidea</taxon>
        <taxon>Littorinidae</taxon>
        <taxon>Littorina</taxon>
    </lineage>
</organism>
<comment type="caution">
    <text evidence="2">The sequence shown here is derived from an EMBL/GenBank/DDBJ whole genome shotgun (WGS) entry which is preliminary data.</text>
</comment>
<evidence type="ECO:0000256" key="1">
    <source>
        <dbReference type="SAM" id="MobiDB-lite"/>
    </source>
</evidence>
<evidence type="ECO:0000313" key="2">
    <source>
        <dbReference type="EMBL" id="KAK7111678.1"/>
    </source>
</evidence>
<dbReference type="Proteomes" id="UP001374579">
    <property type="component" value="Unassembled WGS sequence"/>
</dbReference>
<proteinExistence type="predicted"/>
<sequence length="214" mass="23485">MPMEAARFRSKRGSSEVDDCDECLPISKRINRLHIEGQQKKSDEQFGCTHQEQPLNGHGMNNNSQPSASWQDGMTQQPNGLSSQDFLAASGSGALLNGASQYSPQVPHGSMYQGMPGEPRNGFMSAHCPGPGFPDQQQFSQQGPVMNIGPHFAQDTRPGIPEEEAPDSMDYDPELDAGENPHYYNINNVLFNAHCQRMRREGFSIDPGDPGSFS</sequence>
<feature type="region of interest" description="Disordered" evidence="1">
    <location>
        <begin position="35"/>
        <end position="86"/>
    </location>
</feature>
<accession>A0AAN9GK23</accession>
<dbReference type="EMBL" id="JBAMIC010000002">
    <property type="protein sequence ID" value="KAK7111678.1"/>
    <property type="molecule type" value="Genomic_DNA"/>
</dbReference>
<feature type="region of interest" description="Disordered" evidence="1">
    <location>
        <begin position="98"/>
        <end position="120"/>
    </location>
</feature>
<keyword evidence="3" id="KW-1185">Reference proteome</keyword>
<feature type="compositionally biased region" description="Basic and acidic residues" evidence="1">
    <location>
        <begin position="35"/>
        <end position="44"/>
    </location>
</feature>
<name>A0AAN9GK23_9CAEN</name>
<protein>
    <submittedName>
        <fullName evidence="2">Uncharacterized protein</fullName>
    </submittedName>
</protein>
<feature type="compositionally biased region" description="Polar residues" evidence="1">
    <location>
        <begin position="48"/>
        <end position="85"/>
    </location>
</feature>
<dbReference type="AlphaFoldDB" id="A0AAN9GK23"/>
<reference evidence="2 3" key="1">
    <citation type="submission" date="2024-02" db="EMBL/GenBank/DDBJ databases">
        <title>Chromosome-scale genome assembly of the rough periwinkle Littorina saxatilis.</title>
        <authorList>
            <person name="De Jode A."/>
            <person name="Faria R."/>
            <person name="Formenti G."/>
            <person name="Sims Y."/>
            <person name="Smith T.P."/>
            <person name="Tracey A."/>
            <person name="Wood J.M.D."/>
            <person name="Zagrodzka Z.B."/>
            <person name="Johannesson K."/>
            <person name="Butlin R.K."/>
            <person name="Leder E.H."/>
        </authorList>
    </citation>
    <scope>NUCLEOTIDE SEQUENCE [LARGE SCALE GENOMIC DNA]</scope>
    <source>
        <strain evidence="2">Snail1</strain>
        <tissue evidence="2">Muscle</tissue>
    </source>
</reference>